<comment type="cofactor">
    <cofactor evidence="1">
        <name>[3Fe-4S] cluster</name>
        <dbReference type="ChEBI" id="CHEBI:21137"/>
    </cofactor>
</comment>
<organism evidence="9 10">
    <name type="scientific">Embleya scabrispora</name>
    <dbReference type="NCBI Taxonomy" id="159449"/>
    <lineage>
        <taxon>Bacteria</taxon>
        <taxon>Bacillati</taxon>
        <taxon>Actinomycetota</taxon>
        <taxon>Actinomycetes</taxon>
        <taxon>Kitasatosporales</taxon>
        <taxon>Streptomycetaceae</taxon>
        <taxon>Embleya</taxon>
    </lineage>
</organism>
<dbReference type="GO" id="GO:0051538">
    <property type="term" value="F:3 iron, 4 sulfur cluster binding"/>
    <property type="evidence" value="ECO:0007669"/>
    <property type="project" value="UniProtKB-KW"/>
</dbReference>
<comment type="caution">
    <text evidence="9">The sequence shown here is derived from an EMBL/GenBank/DDBJ whole genome shotgun (WGS) entry which is preliminary data.</text>
</comment>
<evidence type="ECO:0000256" key="1">
    <source>
        <dbReference type="ARBA" id="ARBA00001927"/>
    </source>
</evidence>
<proteinExistence type="predicted"/>
<dbReference type="Gene3D" id="3.30.70.20">
    <property type="match status" value="1"/>
</dbReference>
<keyword evidence="2 8" id="KW-0813">Transport</keyword>
<dbReference type="GO" id="GO:0009055">
    <property type="term" value="F:electron transfer activity"/>
    <property type="evidence" value="ECO:0007669"/>
    <property type="project" value="UniProtKB-UniRule"/>
</dbReference>
<evidence type="ECO:0000256" key="5">
    <source>
        <dbReference type="ARBA" id="ARBA00023004"/>
    </source>
</evidence>
<evidence type="ECO:0000256" key="4">
    <source>
        <dbReference type="ARBA" id="ARBA00022982"/>
    </source>
</evidence>
<evidence type="ECO:0000256" key="3">
    <source>
        <dbReference type="ARBA" id="ARBA00022723"/>
    </source>
</evidence>
<dbReference type="PANTHER" id="PTHR36923:SF3">
    <property type="entry name" value="FERREDOXIN"/>
    <property type="match status" value="1"/>
</dbReference>
<gene>
    <name evidence="9" type="ORF">B4N89_43450</name>
</gene>
<evidence type="ECO:0000256" key="8">
    <source>
        <dbReference type="RuleBase" id="RU368020"/>
    </source>
</evidence>
<comment type="function">
    <text evidence="8">Ferredoxins are iron-sulfur proteins that transfer electrons in a wide variety of metabolic reactions.</text>
</comment>
<dbReference type="SUPFAM" id="SSF54862">
    <property type="entry name" value="4Fe-4S ferredoxins"/>
    <property type="match status" value="1"/>
</dbReference>
<evidence type="ECO:0000256" key="6">
    <source>
        <dbReference type="ARBA" id="ARBA00023014"/>
    </source>
</evidence>
<dbReference type="InterPro" id="IPR001080">
    <property type="entry name" value="3Fe4S_ferredoxin"/>
</dbReference>
<name>A0A1T3NLW1_9ACTN</name>
<dbReference type="AlphaFoldDB" id="A0A1T3NLW1"/>
<dbReference type="EMBL" id="MWQN01000004">
    <property type="protein sequence ID" value="OPC77651.1"/>
    <property type="molecule type" value="Genomic_DNA"/>
</dbReference>
<dbReference type="PRINTS" id="PR00352">
    <property type="entry name" value="3FE4SFRDOXIN"/>
</dbReference>
<evidence type="ECO:0000256" key="7">
    <source>
        <dbReference type="ARBA" id="ARBA00023291"/>
    </source>
</evidence>
<dbReference type="STRING" id="159449.B4N89_43450"/>
<dbReference type="InterPro" id="IPR051269">
    <property type="entry name" value="Fe-S_cluster_ET"/>
</dbReference>
<dbReference type="PANTHER" id="PTHR36923">
    <property type="entry name" value="FERREDOXIN"/>
    <property type="match status" value="1"/>
</dbReference>
<dbReference type="Proteomes" id="UP000190037">
    <property type="component" value="Unassembled WGS sequence"/>
</dbReference>
<keyword evidence="10" id="KW-1185">Reference proteome</keyword>
<keyword evidence="5 8" id="KW-0408">Iron</keyword>
<dbReference type="GO" id="GO:0005506">
    <property type="term" value="F:iron ion binding"/>
    <property type="evidence" value="ECO:0007669"/>
    <property type="project" value="UniProtKB-UniRule"/>
</dbReference>
<accession>A0A1T3NLW1</accession>
<keyword evidence="7" id="KW-0003">3Fe-4S</keyword>
<dbReference type="Pfam" id="PF13370">
    <property type="entry name" value="Fer4_13"/>
    <property type="match status" value="1"/>
</dbReference>
<keyword evidence="3 8" id="KW-0479">Metal-binding</keyword>
<keyword evidence="4 8" id="KW-0249">Electron transport</keyword>
<evidence type="ECO:0000313" key="9">
    <source>
        <dbReference type="EMBL" id="OPC77651.1"/>
    </source>
</evidence>
<sequence>MRAVPLWRVVVDRDRCMGSGVCVALAASLFVLDDERSRPRAEHVAPDETVLDAADCCPARAVTVTENGRVIGPRD</sequence>
<reference evidence="9 10" key="1">
    <citation type="submission" date="2017-03" db="EMBL/GenBank/DDBJ databases">
        <title>Draft genome sequence of Streptomyces scabrisporus NF3, endophyte isolated from Amphipterygium adstringens.</title>
        <authorList>
            <person name="Vazquez M."/>
            <person name="Ceapa C.D."/>
            <person name="Rodriguez Luna D."/>
            <person name="Sanchez Esquivel S."/>
        </authorList>
    </citation>
    <scope>NUCLEOTIDE SEQUENCE [LARGE SCALE GENOMIC DNA]</scope>
    <source>
        <strain evidence="9 10">NF3</strain>
    </source>
</reference>
<keyword evidence="6 8" id="KW-0411">Iron-sulfur</keyword>
<evidence type="ECO:0000256" key="2">
    <source>
        <dbReference type="ARBA" id="ARBA00022448"/>
    </source>
</evidence>
<evidence type="ECO:0000313" key="10">
    <source>
        <dbReference type="Proteomes" id="UP000190037"/>
    </source>
</evidence>
<protein>
    <recommendedName>
        <fullName evidence="8">Ferredoxin</fullName>
    </recommendedName>
</protein>